<name>A0AAV7L0J3_PLEWA</name>
<evidence type="ECO:0000256" key="1">
    <source>
        <dbReference type="SAM" id="MobiDB-lite"/>
    </source>
</evidence>
<keyword evidence="3" id="KW-1185">Reference proteome</keyword>
<evidence type="ECO:0000313" key="3">
    <source>
        <dbReference type="Proteomes" id="UP001066276"/>
    </source>
</evidence>
<dbReference type="Proteomes" id="UP001066276">
    <property type="component" value="Chromosome 12"/>
</dbReference>
<comment type="caution">
    <text evidence="2">The sequence shown here is derived from an EMBL/GenBank/DDBJ whole genome shotgun (WGS) entry which is preliminary data.</text>
</comment>
<organism evidence="2 3">
    <name type="scientific">Pleurodeles waltl</name>
    <name type="common">Iberian ribbed newt</name>
    <dbReference type="NCBI Taxonomy" id="8319"/>
    <lineage>
        <taxon>Eukaryota</taxon>
        <taxon>Metazoa</taxon>
        <taxon>Chordata</taxon>
        <taxon>Craniata</taxon>
        <taxon>Vertebrata</taxon>
        <taxon>Euteleostomi</taxon>
        <taxon>Amphibia</taxon>
        <taxon>Batrachia</taxon>
        <taxon>Caudata</taxon>
        <taxon>Salamandroidea</taxon>
        <taxon>Salamandridae</taxon>
        <taxon>Pleurodelinae</taxon>
        <taxon>Pleurodeles</taxon>
    </lineage>
</organism>
<reference evidence="2" key="1">
    <citation type="journal article" date="2022" name="bioRxiv">
        <title>Sequencing and chromosome-scale assembly of the giantPleurodeles waltlgenome.</title>
        <authorList>
            <person name="Brown T."/>
            <person name="Elewa A."/>
            <person name="Iarovenko S."/>
            <person name="Subramanian E."/>
            <person name="Araus A.J."/>
            <person name="Petzold A."/>
            <person name="Susuki M."/>
            <person name="Suzuki K.-i.T."/>
            <person name="Hayashi T."/>
            <person name="Toyoda A."/>
            <person name="Oliveira C."/>
            <person name="Osipova E."/>
            <person name="Leigh N.D."/>
            <person name="Simon A."/>
            <person name="Yun M.H."/>
        </authorList>
    </citation>
    <scope>NUCLEOTIDE SEQUENCE</scope>
    <source>
        <strain evidence="2">20211129_DDA</strain>
        <tissue evidence="2">Liver</tissue>
    </source>
</reference>
<protein>
    <submittedName>
        <fullName evidence="2">Uncharacterized protein</fullName>
    </submittedName>
</protein>
<feature type="compositionally biased region" description="Polar residues" evidence="1">
    <location>
        <begin position="134"/>
        <end position="143"/>
    </location>
</feature>
<dbReference type="EMBL" id="JANPWB010000016">
    <property type="protein sequence ID" value="KAJ1084119.1"/>
    <property type="molecule type" value="Genomic_DNA"/>
</dbReference>
<accession>A0AAV7L0J3</accession>
<sequence>MRTVPRCLFLYPDVIIAKWRLEEMPFTDESGVQASESVQTPPEQRFPAFTTPGADPSVFLNAMVSILNRDMDPTCAPAGPTGLLAFTLGLTAPHKQAPFVPFYPGEGAGSASMTSPPWMMLLTAPMESMPAPNGSRSTNSVSPSCPPPERPSALKLASATSANPGQGEGP</sequence>
<gene>
    <name evidence="2" type="ORF">NDU88_004272</name>
</gene>
<dbReference type="AlphaFoldDB" id="A0AAV7L0J3"/>
<proteinExistence type="predicted"/>
<feature type="region of interest" description="Disordered" evidence="1">
    <location>
        <begin position="127"/>
        <end position="170"/>
    </location>
</feature>
<evidence type="ECO:0000313" key="2">
    <source>
        <dbReference type="EMBL" id="KAJ1084119.1"/>
    </source>
</evidence>